<keyword evidence="1" id="KW-1133">Transmembrane helix</keyword>
<accession>S5DML1</accession>
<sequence>MMETSSITHNTFQNKLPYRLTKSPTAFTVPIILAHLELCIICMRLFPFLAAKSRNCIGASYRMLCSDNFAGLMVDTVILSWSFFVTAGATQLSLVVLDGIGL</sequence>
<reference evidence="2" key="1">
    <citation type="journal article" date="2013" name="J. Gen. Virol.">
        <title>Ultrastructural and genomic characterization of a second banchine polydnavirus confirms the existence of shared features within this ichnovirus lineage.</title>
        <authorList>
            <person name="Djoumad A."/>
            <person name="Stoltz D."/>
            <person name="Beliveau C."/>
            <person name="Boyle B."/>
            <person name="Kuhn L."/>
            <person name="Cusson M."/>
        </authorList>
    </citation>
    <scope>NUCLEOTIDE SEQUENCE</scope>
</reference>
<proteinExistence type="predicted"/>
<organism evidence="2">
    <name type="scientific">Apophua simplicipes ichnovirus</name>
    <dbReference type="NCBI Taxonomy" id="1329648"/>
    <lineage>
        <taxon>Viruses</taxon>
        <taxon>Viruses incertae sedis</taxon>
        <taxon>Polydnaviriformidae</taxon>
        <taxon>Ichnoviriform</taxon>
    </lineage>
</organism>
<evidence type="ECO:0000256" key="1">
    <source>
        <dbReference type="SAM" id="Phobius"/>
    </source>
</evidence>
<dbReference type="EMBL" id="KC752278">
    <property type="protein sequence ID" value="AGQ20186.1"/>
    <property type="molecule type" value="Genomic_DNA"/>
</dbReference>
<feature type="transmembrane region" description="Helical" evidence="1">
    <location>
        <begin position="27"/>
        <end position="51"/>
    </location>
</feature>
<keyword evidence="1" id="KW-0812">Transmembrane</keyword>
<keyword evidence="1" id="KW-0472">Membrane</keyword>
<feature type="transmembrane region" description="Helical" evidence="1">
    <location>
        <begin position="72"/>
        <end position="97"/>
    </location>
</feature>
<protein>
    <submittedName>
        <fullName evidence="2">AsIV-cont00072-ORF2</fullName>
    </submittedName>
</protein>
<name>S5DML1_9VIRU</name>
<evidence type="ECO:0000313" key="2">
    <source>
        <dbReference type="EMBL" id="AGQ20186.1"/>
    </source>
</evidence>